<accession>A0A7S0C523</accession>
<dbReference type="EMBL" id="HBEL01019553">
    <property type="protein sequence ID" value="CAD8413098.1"/>
    <property type="molecule type" value="Transcribed_RNA"/>
</dbReference>
<organism evidence="1">
    <name type="scientific">Proboscia inermis</name>
    <dbReference type="NCBI Taxonomy" id="420281"/>
    <lineage>
        <taxon>Eukaryota</taxon>
        <taxon>Sar</taxon>
        <taxon>Stramenopiles</taxon>
        <taxon>Ochrophyta</taxon>
        <taxon>Bacillariophyta</taxon>
        <taxon>Coscinodiscophyceae</taxon>
        <taxon>Rhizosoleniophycidae</taxon>
        <taxon>Rhizosoleniales</taxon>
        <taxon>Rhizosoleniaceae</taxon>
        <taxon>Proboscia</taxon>
    </lineage>
</organism>
<reference evidence="1" key="1">
    <citation type="submission" date="2021-01" db="EMBL/GenBank/DDBJ databases">
        <authorList>
            <person name="Corre E."/>
            <person name="Pelletier E."/>
            <person name="Niang G."/>
            <person name="Scheremetjew M."/>
            <person name="Finn R."/>
            <person name="Kale V."/>
            <person name="Holt S."/>
            <person name="Cochrane G."/>
            <person name="Meng A."/>
            <person name="Brown T."/>
            <person name="Cohen L."/>
        </authorList>
    </citation>
    <scope>NUCLEOTIDE SEQUENCE</scope>
    <source>
        <strain evidence="1">CCAP1064/1</strain>
    </source>
</reference>
<protein>
    <submittedName>
        <fullName evidence="1">Uncharacterized protein</fullName>
    </submittedName>
</protein>
<dbReference type="PANTHER" id="PTHR36971:SF1">
    <property type="entry name" value="METHYLTRANSFERASE DOMAIN-CONTAINING PROTEIN"/>
    <property type="match status" value="1"/>
</dbReference>
<sequence length="267" mass="29941">MIESNVDKFDCVTMDPRMASQDFMIRSANFLLKHPIEAAERAIPNLPTHQPLASLLHHLPTPTSDMNDEGGGDWFITPRHMRIYVDTYLVEAIRVAEATGASSLSKSCWESYFGKAIKRGGRVDNCAVTSKHDTNPNQESLSIIGRIIDDVEAHDVIKRAKLIVAFHPDSATEPCIDLAILLKIPFVVCPCCLYSSSFPDRFLPPGDENGHGGSPDDFGMKKVRQYEDFLDYLQSKHPKIKRDKLKYASKQDTARNIVLYTLPGDYD</sequence>
<dbReference type="AlphaFoldDB" id="A0A7S0C523"/>
<dbReference type="PANTHER" id="PTHR36971">
    <property type="entry name" value="UNNAMED PRODUCT"/>
    <property type="match status" value="1"/>
</dbReference>
<proteinExistence type="predicted"/>
<evidence type="ECO:0000313" key="1">
    <source>
        <dbReference type="EMBL" id="CAD8413098.1"/>
    </source>
</evidence>
<name>A0A7S0C523_9STRA</name>
<gene>
    <name evidence="1" type="ORF">PINE0816_LOCUS9228</name>
</gene>